<dbReference type="InterPro" id="IPR004401">
    <property type="entry name" value="YbaB/EbfC"/>
</dbReference>
<keyword evidence="5" id="KW-0238">DNA-binding</keyword>
<protein>
    <submittedName>
        <fullName evidence="8">Nucleoid-associated chloroplastic</fullName>
    </submittedName>
</protein>
<comment type="similarity">
    <text evidence="6">Belongs to the YbaB/EbfC family.</text>
</comment>
<keyword evidence="4" id="KW-0809">Transit peptide</keyword>
<comment type="subcellular location">
    <subcellularLocation>
        <location evidence="1">Plastid</location>
        <location evidence="1">Chloroplast</location>
    </subcellularLocation>
</comment>
<evidence type="ECO:0000256" key="7">
    <source>
        <dbReference type="SAM" id="MobiDB-lite"/>
    </source>
</evidence>
<organism evidence="8 9">
    <name type="scientific">Micractinium conductrix</name>
    <dbReference type="NCBI Taxonomy" id="554055"/>
    <lineage>
        <taxon>Eukaryota</taxon>
        <taxon>Viridiplantae</taxon>
        <taxon>Chlorophyta</taxon>
        <taxon>core chlorophytes</taxon>
        <taxon>Trebouxiophyceae</taxon>
        <taxon>Chlorellales</taxon>
        <taxon>Chlorellaceae</taxon>
        <taxon>Chlorella clade</taxon>
        <taxon>Micractinium</taxon>
    </lineage>
</organism>
<dbReference type="PANTHER" id="PTHR33449:SF1">
    <property type="entry name" value="NUCLEOID-ASSOCIATED PROTEIN YBAB"/>
    <property type="match status" value="1"/>
</dbReference>
<keyword evidence="2" id="KW-0150">Chloroplast</keyword>
<dbReference type="SUPFAM" id="SSF82607">
    <property type="entry name" value="YbaB-like"/>
    <property type="match status" value="1"/>
</dbReference>
<dbReference type="FunFam" id="3.30.1310.10:FF:000004">
    <property type="entry name" value="Nucleoid-associated protein, chloroplastic"/>
    <property type="match status" value="1"/>
</dbReference>
<dbReference type="EMBL" id="LHPF02000001">
    <property type="protein sequence ID" value="PSC76287.1"/>
    <property type="molecule type" value="Genomic_DNA"/>
</dbReference>
<evidence type="ECO:0000313" key="8">
    <source>
        <dbReference type="EMBL" id="PSC76287.1"/>
    </source>
</evidence>
<dbReference type="STRING" id="554055.A0A2P6VQE5"/>
<dbReference type="PANTHER" id="PTHR33449">
    <property type="entry name" value="NUCLEOID-ASSOCIATED PROTEIN YBAB"/>
    <property type="match status" value="1"/>
</dbReference>
<evidence type="ECO:0000256" key="2">
    <source>
        <dbReference type="ARBA" id="ARBA00022528"/>
    </source>
</evidence>
<dbReference type="HAMAP" id="MF_00274">
    <property type="entry name" value="DNA_YbaB_EbfC"/>
    <property type="match status" value="1"/>
</dbReference>
<dbReference type="AlphaFoldDB" id="A0A2P6VQE5"/>
<evidence type="ECO:0000256" key="4">
    <source>
        <dbReference type="ARBA" id="ARBA00022946"/>
    </source>
</evidence>
<name>A0A2P6VQE5_9CHLO</name>
<feature type="compositionally biased region" description="Polar residues" evidence="7">
    <location>
        <begin position="1"/>
        <end position="12"/>
    </location>
</feature>
<evidence type="ECO:0000313" key="9">
    <source>
        <dbReference type="Proteomes" id="UP000239649"/>
    </source>
</evidence>
<dbReference type="Pfam" id="PF02575">
    <property type="entry name" value="YbaB_DNA_bd"/>
    <property type="match status" value="1"/>
</dbReference>
<feature type="region of interest" description="Disordered" evidence="7">
    <location>
        <begin position="1"/>
        <end position="20"/>
    </location>
</feature>
<dbReference type="Proteomes" id="UP000239649">
    <property type="component" value="Unassembled WGS sequence"/>
</dbReference>
<dbReference type="Gene3D" id="3.30.1310.10">
    <property type="entry name" value="Nucleoid-associated protein YbaB-like domain"/>
    <property type="match status" value="1"/>
</dbReference>
<dbReference type="GO" id="GO:0009507">
    <property type="term" value="C:chloroplast"/>
    <property type="evidence" value="ECO:0007669"/>
    <property type="project" value="UniProtKB-SubCell"/>
</dbReference>
<proteinExistence type="inferred from homology"/>
<evidence type="ECO:0000256" key="1">
    <source>
        <dbReference type="ARBA" id="ARBA00004229"/>
    </source>
</evidence>
<evidence type="ECO:0000256" key="6">
    <source>
        <dbReference type="ARBA" id="ARBA00061665"/>
    </source>
</evidence>
<dbReference type="GO" id="GO:0003677">
    <property type="term" value="F:DNA binding"/>
    <property type="evidence" value="ECO:0007669"/>
    <property type="project" value="UniProtKB-KW"/>
</dbReference>
<sequence length="153" mass="16411">MTSLALQASTSTAFAVRAQRPRAPRRVLATRALFGGGGDGQGGGNPFGNMGNLMENLKKAQQMVQVEAAKVQEELAVTEFDGYSGDETVRVVMSGNQEPRSVEITQEAYEQGVDKLNQLVAEAMRDAHGKSVEGMKLRMRSLAANLGMPAQLQ</sequence>
<dbReference type="OrthoDB" id="2020094at2759"/>
<keyword evidence="9" id="KW-1185">Reference proteome</keyword>
<dbReference type="InterPro" id="IPR036894">
    <property type="entry name" value="YbaB-like_sf"/>
</dbReference>
<keyword evidence="3" id="KW-0934">Plastid</keyword>
<evidence type="ECO:0000256" key="3">
    <source>
        <dbReference type="ARBA" id="ARBA00022640"/>
    </source>
</evidence>
<comment type="caution">
    <text evidence="8">The sequence shown here is derived from an EMBL/GenBank/DDBJ whole genome shotgun (WGS) entry which is preliminary data.</text>
</comment>
<accession>A0A2P6VQE5</accession>
<dbReference type="NCBIfam" id="TIGR00103">
    <property type="entry name" value="DNA_YbaB_EbfC"/>
    <property type="match status" value="1"/>
</dbReference>
<reference evidence="8 9" key="1">
    <citation type="journal article" date="2018" name="Plant J.">
        <title>Genome sequences of Chlorella sorokiniana UTEX 1602 and Micractinium conductrix SAG 241.80: implications to maltose excretion by a green alga.</title>
        <authorList>
            <person name="Arriola M.B."/>
            <person name="Velmurugan N."/>
            <person name="Zhang Y."/>
            <person name="Plunkett M.H."/>
            <person name="Hondzo H."/>
            <person name="Barney B.M."/>
        </authorList>
    </citation>
    <scope>NUCLEOTIDE SEQUENCE [LARGE SCALE GENOMIC DNA]</scope>
    <source>
        <strain evidence="8 9">SAG 241.80</strain>
    </source>
</reference>
<gene>
    <name evidence="8" type="primary">g48</name>
    <name evidence="8" type="ORF">C2E20_0048</name>
</gene>
<evidence type="ECO:0000256" key="5">
    <source>
        <dbReference type="ARBA" id="ARBA00023125"/>
    </source>
</evidence>